<proteinExistence type="inferred from homology"/>
<dbReference type="PROSITE" id="PS01350">
    <property type="entry name" value="ISPF"/>
    <property type="match status" value="1"/>
</dbReference>
<dbReference type="HAMAP" id="MF_00107">
    <property type="entry name" value="IspF"/>
    <property type="match status" value="1"/>
</dbReference>
<dbReference type="SUPFAM" id="SSF69765">
    <property type="entry name" value="IpsF-like"/>
    <property type="match status" value="1"/>
</dbReference>
<feature type="domain" description="2-C-methyl-D-erythritol 2,4-cyclodiphosphate synthase" evidence="8">
    <location>
        <begin position="1"/>
        <end position="154"/>
    </location>
</feature>
<dbReference type="PANTHER" id="PTHR43181:SF1">
    <property type="entry name" value="2-C-METHYL-D-ERYTHRITOL 2,4-CYCLODIPHOSPHATE SYNTHASE, CHLOROPLASTIC"/>
    <property type="match status" value="1"/>
</dbReference>
<dbReference type="InterPro" id="IPR020555">
    <property type="entry name" value="MECDP_synthase_CS"/>
</dbReference>
<dbReference type="UniPathway" id="UPA00056">
    <property type="reaction ID" value="UER00095"/>
</dbReference>
<accession>D9PHS3</accession>
<name>D9PHS3_9ZZZZ</name>
<evidence type="ECO:0000256" key="3">
    <source>
        <dbReference type="ARBA" id="ARBA00004709"/>
    </source>
</evidence>
<dbReference type="GO" id="GO:0008685">
    <property type="term" value="F:2-C-methyl-D-erythritol 2,4-cyclodiphosphate synthase activity"/>
    <property type="evidence" value="ECO:0007669"/>
    <property type="project" value="UniProtKB-EC"/>
</dbReference>
<dbReference type="Pfam" id="PF02542">
    <property type="entry name" value="YgbB"/>
    <property type="match status" value="1"/>
</dbReference>
<keyword evidence="7" id="KW-0456">Lyase</keyword>
<dbReference type="EC" id="4.6.1.12" evidence="4"/>
<evidence type="ECO:0000256" key="4">
    <source>
        <dbReference type="ARBA" id="ARBA00012579"/>
    </source>
</evidence>
<dbReference type="InterPro" id="IPR003526">
    <property type="entry name" value="MECDP_synthase"/>
</dbReference>
<evidence type="ECO:0000259" key="8">
    <source>
        <dbReference type="Pfam" id="PF02542"/>
    </source>
</evidence>
<organism evidence="9">
    <name type="scientific">sediment metagenome</name>
    <dbReference type="NCBI Taxonomy" id="749907"/>
    <lineage>
        <taxon>unclassified sequences</taxon>
        <taxon>metagenomes</taxon>
        <taxon>ecological metagenomes</taxon>
    </lineage>
</organism>
<evidence type="ECO:0000256" key="5">
    <source>
        <dbReference type="ARBA" id="ARBA00022723"/>
    </source>
</evidence>
<comment type="caution">
    <text evidence="9">The sequence shown here is derived from an EMBL/GenBank/DDBJ whole genome shotgun (WGS) entry which is preliminary data.</text>
</comment>
<comment type="pathway">
    <text evidence="3">Isoprenoid biosynthesis; isopentenyl diphosphate biosynthesis via DXP pathway; isopentenyl diphosphate from 1-deoxy-D-xylulose 5-phosphate: step 4/6.</text>
</comment>
<evidence type="ECO:0000256" key="1">
    <source>
        <dbReference type="ARBA" id="ARBA00000200"/>
    </source>
</evidence>
<dbReference type="GO" id="GO:0016114">
    <property type="term" value="P:terpenoid biosynthetic process"/>
    <property type="evidence" value="ECO:0007669"/>
    <property type="project" value="InterPro"/>
</dbReference>
<sequence length="155" mass="16604">MRVGIGYDIHRLVDGRRLILGGKEIPFEKGLLGHSDADVLIHAICDALLGAAGLGDIGIHFPDTDPLYKDICSLELLTGTCAMLKKEGCAINNIDSTVFAERPKISPYMGEMRSNIARCTGIDERFINIKATTMEGLGIIGKGEGIAAMCIAMIV</sequence>
<dbReference type="GO" id="GO:0046872">
    <property type="term" value="F:metal ion binding"/>
    <property type="evidence" value="ECO:0007669"/>
    <property type="project" value="UniProtKB-KW"/>
</dbReference>
<dbReference type="CDD" id="cd00554">
    <property type="entry name" value="MECDP_synthase"/>
    <property type="match status" value="1"/>
</dbReference>
<dbReference type="AlphaFoldDB" id="D9PHS3"/>
<reference evidence="9" key="2">
    <citation type="journal article" date="2011" name="Microb. Ecol.">
        <title>Taxonomic and Functional Metagenomic Profiling of the Microbial Community in the Anoxic Sediment of a Sub-saline Shallow Lake (Laguna de Carrizo, Central Spain).</title>
        <authorList>
            <person name="Ferrer M."/>
            <person name="Guazzaroni M.E."/>
            <person name="Richter M."/>
            <person name="Garcia-Salamanca A."/>
            <person name="Yarza P."/>
            <person name="Suarez-Suarez A."/>
            <person name="Solano J."/>
            <person name="Alcaide M."/>
            <person name="van Dillewijn P."/>
            <person name="Molina-Henares M.A."/>
            <person name="Lopez-Cortes N."/>
            <person name="Al-Ramahi Y."/>
            <person name="Guerrero C."/>
            <person name="Acosta A."/>
            <person name="de Eugenio L.I."/>
            <person name="Martinez V."/>
            <person name="Marques S."/>
            <person name="Rojo F."/>
            <person name="Santero E."/>
            <person name="Genilloud O."/>
            <person name="Perez-Perez J."/>
            <person name="Rossello-Mora R."/>
            <person name="Ramos J.L."/>
        </authorList>
    </citation>
    <scope>NUCLEOTIDE SEQUENCE</scope>
</reference>
<reference evidence="9" key="1">
    <citation type="submission" date="2010-07" db="EMBL/GenBank/DDBJ databases">
        <authorList>
            <consortium name="CONSOLIDER consortium CSD2007-00005"/>
            <person name="Guazzaroni M.-E."/>
            <person name="Richter M."/>
            <person name="Garcia-Salamanca A."/>
            <person name="Yarza P."/>
            <person name="Ferrer M."/>
        </authorList>
    </citation>
    <scope>NUCLEOTIDE SEQUENCE</scope>
</reference>
<gene>
    <name evidence="9" type="ORF">LDC_1075</name>
</gene>
<evidence type="ECO:0000313" key="9">
    <source>
        <dbReference type="EMBL" id="EFK96896.1"/>
    </source>
</evidence>
<dbReference type="EMBL" id="ADZX01000390">
    <property type="protein sequence ID" value="EFK96896.1"/>
    <property type="molecule type" value="Genomic_DNA"/>
</dbReference>
<dbReference type="GO" id="GO:0019288">
    <property type="term" value="P:isopentenyl diphosphate biosynthetic process, methylerythritol 4-phosphate pathway"/>
    <property type="evidence" value="ECO:0007669"/>
    <property type="project" value="UniProtKB-UniPathway"/>
</dbReference>
<evidence type="ECO:0000256" key="7">
    <source>
        <dbReference type="ARBA" id="ARBA00023239"/>
    </source>
</evidence>
<dbReference type="Gene3D" id="3.30.1330.50">
    <property type="entry name" value="2-C-methyl-D-erythritol 2,4-cyclodiphosphate synthase"/>
    <property type="match status" value="1"/>
</dbReference>
<keyword evidence="6" id="KW-0414">Isoprene biosynthesis</keyword>
<protein>
    <recommendedName>
        <fullName evidence="4">2-C-methyl-D-erythritol 2,4-cyclodiphosphate synthase</fullName>
        <ecNumber evidence="4">4.6.1.12</ecNumber>
    </recommendedName>
</protein>
<keyword evidence="5" id="KW-0479">Metal-binding</keyword>
<comment type="catalytic activity">
    <reaction evidence="1">
        <text>4-CDP-2-C-methyl-D-erythritol 2-phosphate = 2-C-methyl-D-erythritol 2,4-cyclic diphosphate + CMP</text>
        <dbReference type="Rhea" id="RHEA:23864"/>
        <dbReference type="ChEBI" id="CHEBI:57919"/>
        <dbReference type="ChEBI" id="CHEBI:58483"/>
        <dbReference type="ChEBI" id="CHEBI:60377"/>
        <dbReference type="EC" id="4.6.1.12"/>
    </reaction>
</comment>
<evidence type="ECO:0000256" key="6">
    <source>
        <dbReference type="ARBA" id="ARBA00023229"/>
    </source>
</evidence>
<dbReference type="PANTHER" id="PTHR43181">
    <property type="entry name" value="2-C-METHYL-D-ERYTHRITOL 2,4-CYCLODIPHOSPHATE SYNTHASE, CHLOROPLASTIC"/>
    <property type="match status" value="1"/>
</dbReference>
<dbReference type="NCBIfam" id="TIGR00151">
    <property type="entry name" value="ispF"/>
    <property type="match status" value="1"/>
</dbReference>
<evidence type="ECO:0000256" key="2">
    <source>
        <dbReference type="ARBA" id="ARBA00001968"/>
    </source>
</evidence>
<dbReference type="InterPro" id="IPR036571">
    <property type="entry name" value="MECDP_synthase_sf"/>
</dbReference>
<comment type="cofactor">
    <cofactor evidence="2">
        <name>a divalent metal cation</name>
        <dbReference type="ChEBI" id="CHEBI:60240"/>
    </cofactor>
</comment>